<feature type="compositionally biased region" description="Low complexity" evidence="1">
    <location>
        <begin position="141"/>
        <end position="152"/>
    </location>
</feature>
<evidence type="ECO:0000313" key="3">
    <source>
        <dbReference type="Proteomes" id="UP000728032"/>
    </source>
</evidence>
<keyword evidence="3" id="KW-1185">Reference proteome</keyword>
<dbReference type="EMBL" id="OC931278">
    <property type="protein sequence ID" value="CAD7659075.1"/>
    <property type="molecule type" value="Genomic_DNA"/>
</dbReference>
<reference evidence="2" key="1">
    <citation type="submission" date="2020-11" db="EMBL/GenBank/DDBJ databases">
        <authorList>
            <person name="Tran Van P."/>
        </authorList>
    </citation>
    <scope>NUCLEOTIDE SEQUENCE</scope>
</reference>
<feature type="non-terminal residue" evidence="2">
    <location>
        <position position="1"/>
    </location>
</feature>
<feature type="region of interest" description="Disordered" evidence="1">
    <location>
        <begin position="115"/>
        <end position="152"/>
    </location>
</feature>
<name>A0A7R9QW66_9ACAR</name>
<protein>
    <submittedName>
        <fullName evidence="2">Uncharacterized protein</fullName>
    </submittedName>
</protein>
<gene>
    <name evidence="2" type="ORF">ONB1V03_LOCUS15671</name>
</gene>
<dbReference type="EMBL" id="CAJPVJ010016453">
    <property type="protein sequence ID" value="CAG2176237.1"/>
    <property type="molecule type" value="Genomic_DNA"/>
</dbReference>
<accession>A0A7R9QW66</accession>
<proteinExistence type="predicted"/>
<organism evidence="2">
    <name type="scientific">Oppiella nova</name>
    <dbReference type="NCBI Taxonomy" id="334625"/>
    <lineage>
        <taxon>Eukaryota</taxon>
        <taxon>Metazoa</taxon>
        <taxon>Ecdysozoa</taxon>
        <taxon>Arthropoda</taxon>
        <taxon>Chelicerata</taxon>
        <taxon>Arachnida</taxon>
        <taxon>Acari</taxon>
        <taxon>Acariformes</taxon>
        <taxon>Sarcoptiformes</taxon>
        <taxon>Oribatida</taxon>
        <taxon>Brachypylina</taxon>
        <taxon>Oppioidea</taxon>
        <taxon>Oppiidae</taxon>
        <taxon>Oppiella</taxon>
    </lineage>
</organism>
<evidence type="ECO:0000313" key="2">
    <source>
        <dbReference type="EMBL" id="CAD7659075.1"/>
    </source>
</evidence>
<dbReference type="AlphaFoldDB" id="A0A7R9QW66"/>
<evidence type="ECO:0000256" key="1">
    <source>
        <dbReference type="SAM" id="MobiDB-lite"/>
    </source>
</evidence>
<sequence>VFCSEIFHKVNEWLSDNPKWEVKTAETLIYDSTTGFGQKLPFFAGKLVKRNLRGVRYPFPFRTCVSIRLWLIPRLHQRSTPQKIGCINVVPRLKITNNNTNGVIYSPEIFINDSAGSGGTDGTDGEVADKGPPSPSPSPSTPTNTSSTQSSFLSSKPIYETLDEMLVRVNELFAKKPINGRVLSVETVPIPVECNNWSVDTEQSYWSDEHQKNNNTVFILRIYFEYGNTTREQLEIIDFIPRVQIWDAPLAVPIYESFS</sequence>
<dbReference type="OrthoDB" id="6488593at2759"/>
<feature type="non-terminal residue" evidence="2">
    <location>
        <position position="259"/>
    </location>
</feature>
<dbReference type="Proteomes" id="UP000728032">
    <property type="component" value="Unassembled WGS sequence"/>
</dbReference>